<gene>
    <name evidence="2" type="ORF">IAB80_00335</name>
</gene>
<sequence>MSTQNKSMQGENSTFWKLTEKYGIVIPVIQRDYAQGRRADNVRQVRERFVESLYYSLQYSKPAILDFIYGTLETPASLTVNYKETTGYLEFVPLDGQQRLTTLFLLYWFLSLWNENDFSDFKSHMIYADSCRFTYRTRSSSNDFCWRLVTSSDAGSIIKNISNRVENPVYTAVVNEGWFHDSWINDPTVQGMLVMLDTLACLLPKADRKETAHDFYKKLTRHDMVSFNLLYLNRSNSDNKDATLTTEDRFSDDLYIKMNSRGKPLSDFEIFKCRFESYLRDYKDFDVNDFERKIDCEWADMFWKIRNDVPHKNAQFIVRSNTDQMMMNLINAVLATTYSLDENASEDTMDILFRTAAARNKKLDMHLTFYRYTELGVLKEKSNADATCLDRNSKYGQDIKDTFTFVSDFILSPGRYRLNQSLPDVKTCIYKILFDNVDGDRSFYGPVSYADRLYFFALSRFNTIYAGDSFVKDLETWVHFVRNLIESAEINQVRDMQKFLKVLDGILAVFAKNGSCNIISYLNSVQEYPDWSPVPGTQVREEVLKAKLISRDNRWLGEIQKADHFILWPGRSGYLLYFAGLAQMKDGELDTMSTQDHTSKLALYKEYLDKMEKLLLAVKDSSQHLLERFLLSRGNYMRRERKGYGCTIYSMMNSSFEGRSYSWRQMLQYNGIPGNRGELPEYHVGVDMLKLALDAISVQNFNDVSTLQQAIAKTIDTPSQPIELWRKQMLEEPRLWNMSCEHFFWLGDSGNAWMPRKRNFNSSHYNVTSYRLFLKVQDKFGSGSVKLRYWSDDWGYIYLNFRQAGSEKYCYTFKIQWLDIQNWKISIVTENFQFAPRPVDGTDLRFLGFAFDSDFVSEVIGSGGKIIPAEEDLLPDQVMEYQKKICDLPGLELNW</sequence>
<reference evidence="2" key="2">
    <citation type="journal article" date="2021" name="PeerJ">
        <title>Extensive microbial diversity within the chicken gut microbiome revealed by metagenomics and culture.</title>
        <authorList>
            <person name="Gilroy R."/>
            <person name="Ravi A."/>
            <person name="Getino M."/>
            <person name="Pursley I."/>
            <person name="Horton D.L."/>
            <person name="Alikhan N.F."/>
            <person name="Baker D."/>
            <person name="Gharbi K."/>
            <person name="Hall N."/>
            <person name="Watson M."/>
            <person name="Adriaenssens E.M."/>
            <person name="Foster-Nyarko E."/>
            <person name="Jarju S."/>
            <person name="Secka A."/>
            <person name="Antonio M."/>
            <person name="Oren A."/>
            <person name="Chaudhuri R.R."/>
            <person name="La Ragione R."/>
            <person name="Hildebrand F."/>
            <person name="Pallen M.J."/>
        </authorList>
    </citation>
    <scope>NUCLEOTIDE SEQUENCE</scope>
    <source>
        <strain evidence="2">2478</strain>
    </source>
</reference>
<evidence type="ECO:0000259" key="1">
    <source>
        <dbReference type="Pfam" id="PF03235"/>
    </source>
</evidence>
<dbReference type="InterPro" id="IPR004919">
    <property type="entry name" value="GmrSD_N"/>
</dbReference>
<feature type="domain" description="GmrSD restriction endonucleases N-terminal" evidence="1">
    <location>
        <begin position="21"/>
        <end position="275"/>
    </location>
</feature>
<protein>
    <submittedName>
        <fullName evidence="2">DUF262 domain-containing protein</fullName>
    </submittedName>
</protein>
<dbReference type="Proteomes" id="UP000823771">
    <property type="component" value="Unassembled WGS sequence"/>
</dbReference>
<evidence type="ECO:0000313" key="3">
    <source>
        <dbReference type="Proteomes" id="UP000823771"/>
    </source>
</evidence>
<dbReference type="EMBL" id="JADILZ010000004">
    <property type="protein sequence ID" value="MBO8477345.1"/>
    <property type="molecule type" value="Genomic_DNA"/>
</dbReference>
<comment type="caution">
    <text evidence="2">The sequence shown here is derived from an EMBL/GenBank/DDBJ whole genome shotgun (WGS) entry which is preliminary data.</text>
</comment>
<organism evidence="2 3">
    <name type="scientific">Candidatus Cryptobacteroides excrementipullorum</name>
    <dbReference type="NCBI Taxonomy" id="2840761"/>
    <lineage>
        <taxon>Bacteria</taxon>
        <taxon>Pseudomonadati</taxon>
        <taxon>Bacteroidota</taxon>
        <taxon>Bacteroidia</taxon>
        <taxon>Bacteroidales</taxon>
        <taxon>Candidatus Cryptobacteroides</taxon>
    </lineage>
</organism>
<evidence type="ECO:0000313" key="2">
    <source>
        <dbReference type="EMBL" id="MBO8477345.1"/>
    </source>
</evidence>
<dbReference type="AlphaFoldDB" id="A0A9D9IS48"/>
<dbReference type="Pfam" id="PF03235">
    <property type="entry name" value="GmrSD_N"/>
    <property type="match status" value="1"/>
</dbReference>
<proteinExistence type="predicted"/>
<reference evidence="2" key="1">
    <citation type="submission" date="2020-10" db="EMBL/GenBank/DDBJ databases">
        <authorList>
            <person name="Gilroy R."/>
        </authorList>
    </citation>
    <scope>NUCLEOTIDE SEQUENCE</scope>
    <source>
        <strain evidence="2">2478</strain>
    </source>
</reference>
<name>A0A9D9IS48_9BACT</name>
<accession>A0A9D9IS48</accession>